<evidence type="ECO:0000256" key="1">
    <source>
        <dbReference type="ARBA" id="ARBA00001933"/>
    </source>
</evidence>
<dbReference type="InterPro" id="IPR015424">
    <property type="entry name" value="PyrdxlP-dep_Trfase"/>
</dbReference>
<dbReference type="FunFam" id="3.40.640.10:FF:000030">
    <property type="entry name" value="Low-specificity L-threonine aldolase"/>
    <property type="match status" value="1"/>
</dbReference>
<evidence type="ECO:0000256" key="2">
    <source>
        <dbReference type="ARBA" id="ARBA00006966"/>
    </source>
</evidence>
<evidence type="ECO:0000256" key="4">
    <source>
        <dbReference type="ARBA" id="ARBA00023239"/>
    </source>
</evidence>
<dbReference type="Proteomes" id="UP000199448">
    <property type="component" value="Unassembled WGS sequence"/>
</dbReference>
<dbReference type="EMBL" id="FNUG01000002">
    <property type="protein sequence ID" value="SEE69441.1"/>
    <property type="molecule type" value="Genomic_DNA"/>
</dbReference>
<evidence type="ECO:0000256" key="3">
    <source>
        <dbReference type="ARBA" id="ARBA00022898"/>
    </source>
</evidence>
<accession>A0A1H5KZD9</accession>
<dbReference type="GO" id="GO:0005829">
    <property type="term" value="C:cytosol"/>
    <property type="evidence" value="ECO:0007669"/>
    <property type="project" value="TreeGrafter"/>
</dbReference>
<dbReference type="Gene3D" id="3.40.640.10">
    <property type="entry name" value="Type I PLP-dependent aspartate aminotransferase-like (Major domain)"/>
    <property type="match status" value="1"/>
</dbReference>
<comment type="similarity">
    <text evidence="2">Belongs to the threonine aldolase family.</text>
</comment>
<keyword evidence="8" id="KW-1185">Reference proteome</keyword>
<evidence type="ECO:0000313" key="8">
    <source>
        <dbReference type="Proteomes" id="UP000199448"/>
    </source>
</evidence>
<dbReference type="AlphaFoldDB" id="A0A1H5KZD9"/>
<dbReference type="PANTHER" id="PTHR48097">
    <property type="entry name" value="L-THREONINE ALDOLASE-RELATED"/>
    <property type="match status" value="1"/>
</dbReference>
<comment type="cofactor">
    <cofactor evidence="1">
        <name>pyridoxal 5'-phosphate</name>
        <dbReference type="ChEBI" id="CHEBI:597326"/>
    </cofactor>
</comment>
<evidence type="ECO:0000256" key="5">
    <source>
        <dbReference type="PIRSR" id="PIRSR017617-1"/>
    </source>
</evidence>
<dbReference type="GO" id="GO:0006567">
    <property type="term" value="P:L-threonine catabolic process"/>
    <property type="evidence" value="ECO:0007669"/>
    <property type="project" value="TreeGrafter"/>
</dbReference>
<reference evidence="7 8" key="1">
    <citation type="submission" date="2016-10" db="EMBL/GenBank/DDBJ databases">
        <authorList>
            <person name="de Groot N.N."/>
        </authorList>
    </citation>
    <scope>NUCLEOTIDE SEQUENCE [LARGE SCALE GENOMIC DNA]</scope>
    <source>
        <strain evidence="7 8">DSM 23553</strain>
    </source>
</reference>
<dbReference type="Gene3D" id="3.90.1150.10">
    <property type="entry name" value="Aspartate Aminotransferase, domain 1"/>
    <property type="match status" value="1"/>
</dbReference>
<dbReference type="SUPFAM" id="SSF53383">
    <property type="entry name" value="PLP-dependent transferases"/>
    <property type="match status" value="1"/>
</dbReference>
<feature type="modified residue" description="N6-(pyridoxal phosphate)lysine" evidence="5">
    <location>
        <position position="220"/>
    </location>
</feature>
<gene>
    <name evidence="7" type="ORF">SAMN04488034_10243</name>
</gene>
<dbReference type="InterPro" id="IPR015421">
    <property type="entry name" value="PyrdxlP-dep_Trfase_major"/>
</dbReference>
<dbReference type="GO" id="GO:0008732">
    <property type="term" value="F:L-allo-threonine aldolase activity"/>
    <property type="evidence" value="ECO:0007669"/>
    <property type="project" value="TreeGrafter"/>
</dbReference>
<evidence type="ECO:0000259" key="6">
    <source>
        <dbReference type="Pfam" id="PF01212"/>
    </source>
</evidence>
<dbReference type="GO" id="GO:0006545">
    <property type="term" value="P:glycine biosynthetic process"/>
    <property type="evidence" value="ECO:0007669"/>
    <property type="project" value="TreeGrafter"/>
</dbReference>
<sequence>MVRRLEALCVRDNLNKINMKEIDLRSDTVTKPTTGMLQAIMSAEVGDDVYKEDPTVNELEQKLAKMFGMDEALFFPTGSMANQAAIKLHTQPAEQLICDKWAHVFNYEGGGASFNSGVSCKLVDGDRGMITAEQVEENINPPDFYHSPLTTLVCLENTTNKGGGACYDLKEIKKIKKVCDKHNLGLHLDGARLFNALVAKKEDPRDYGKIFDTISVCLSKGLGTPMGSVLIGNKKVMKNAMRVRKVLGGGMRQIGFMAAAGIYALDNHVERLAQDHKRASEIGEVLRGQAYVNEVEPVETNIVIFYLQNASDEAKFMKKLQEEKIRISNMGQGKLRIVTHLDYSEEMHQRFLEVLRSVKL</sequence>
<keyword evidence="4" id="KW-0456">Lyase</keyword>
<evidence type="ECO:0000313" key="7">
    <source>
        <dbReference type="EMBL" id="SEE69441.1"/>
    </source>
</evidence>
<dbReference type="PANTHER" id="PTHR48097:SF9">
    <property type="entry name" value="L-THREONINE ALDOLASE"/>
    <property type="match status" value="1"/>
</dbReference>
<feature type="domain" description="Aromatic amino acid beta-eliminating lyase/threonine aldolase" evidence="6">
    <location>
        <begin position="23"/>
        <end position="309"/>
    </location>
</feature>
<dbReference type="InterPro" id="IPR015422">
    <property type="entry name" value="PyrdxlP-dep_Trfase_small"/>
</dbReference>
<protein>
    <submittedName>
        <fullName evidence="7">L-threonine aldolase</fullName>
    </submittedName>
</protein>
<dbReference type="InterPro" id="IPR023603">
    <property type="entry name" value="Low_specificity_L-TA-like"/>
</dbReference>
<dbReference type="NCBIfam" id="NF041359">
    <property type="entry name" value="GntG_guanitoxin"/>
    <property type="match status" value="1"/>
</dbReference>
<proteinExistence type="inferred from homology"/>
<organism evidence="7 8">
    <name type="scientific">Salinimicrobium catena</name>
    <dbReference type="NCBI Taxonomy" id="390640"/>
    <lineage>
        <taxon>Bacteria</taxon>
        <taxon>Pseudomonadati</taxon>
        <taxon>Bacteroidota</taxon>
        <taxon>Flavobacteriia</taxon>
        <taxon>Flavobacteriales</taxon>
        <taxon>Flavobacteriaceae</taxon>
        <taxon>Salinimicrobium</taxon>
    </lineage>
</organism>
<dbReference type="InterPro" id="IPR001597">
    <property type="entry name" value="ArAA_b-elim_lyase/Thr_aldolase"/>
</dbReference>
<keyword evidence="3" id="KW-0663">Pyridoxal phosphate</keyword>
<dbReference type="Pfam" id="PF01212">
    <property type="entry name" value="Beta_elim_lyase"/>
    <property type="match status" value="1"/>
</dbReference>
<name>A0A1H5KZD9_9FLAO</name>
<dbReference type="PIRSF" id="PIRSF017617">
    <property type="entry name" value="Thr_aldolase"/>
    <property type="match status" value="1"/>
</dbReference>
<dbReference type="STRING" id="390640.SAMN04488034_10243"/>
<dbReference type="CDD" id="cd06502">
    <property type="entry name" value="TA_like"/>
    <property type="match status" value="1"/>
</dbReference>